<organism evidence="2 3">
    <name type="scientific">Macrostomum lignano</name>
    <dbReference type="NCBI Taxonomy" id="282301"/>
    <lineage>
        <taxon>Eukaryota</taxon>
        <taxon>Metazoa</taxon>
        <taxon>Spiralia</taxon>
        <taxon>Lophotrochozoa</taxon>
        <taxon>Platyhelminthes</taxon>
        <taxon>Rhabditophora</taxon>
        <taxon>Macrostomorpha</taxon>
        <taxon>Macrostomida</taxon>
        <taxon>Macrostomidae</taxon>
        <taxon>Macrostomum</taxon>
    </lineage>
</organism>
<sequence length="591" mass="62501">DAITRDAITRGASTRDAITRDAITRGAITRGASTRDAITRDAITRGAITEDAITRGAHHHQRCTMSTSNSPDAITRGAITERAAHHQRPTCCPAGTPARPCSSRCLQELPQRALAAVQRIVEAQLNSAANSTASPRELEATLTLLASCPYDLAKCVRFPDLCQACNILPMLLQVDDESNHQWSLLLKRRAVMLLAAWADVPDALPTELFGAAFSGQSDMSPSRHPLLRLQAARLAHSLLTSLNLDANAFQPHAADCFSGLAGLLAQVRYSVADLRPCLPALVPHLPGMWDSAGGDQARLAVLSVLCELAKLGDLSLGHLALPLAHACLTGPDLFWRAACTCCCTCSAICTPILNRCGFDCFAQSLACLHSRIAERACMEAPERRLLQVCAYLDCDRYLAAHGAALLAACQACLAVPGCCSERRLQPLLLCLIASAVSPQPSAQLLVPLLPGLLSSFCLDVASASSCLAANRVAFWKLVSRVALSQPLLLLAALPSQSSQALPSALLAAWIAACKRSAKLRDLKLLGLGLLAFGFAALVNNNQTDSAGAVELLALNSSLGNEATKRLFESLDAATRTQLMELVGSGTVGACS</sequence>
<feature type="region of interest" description="Disordered" evidence="1">
    <location>
        <begin position="53"/>
        <end position="72"/>
    </location>
</feature>
<evidence type="ECO:0000313" key="2">
    <source>
        <dbReference type="Proteomes" id="UP000095280"/>
    </source>
</evidence>
<proteinExistence type="predicted"/>
<reference evidence="3" key="1">
    <citation type="submission" date="2016-11" db="UniProtKB">
        <authorList>
            <consortium name="WormBaseParasite"/>
        </authorList>
    </citation>
    <scope>IDENTIFICATION</scope>
</reference>
<evidence type="ECO:0000256" key="1">
    <source>
        <dbReference type="SAM" id="MobiDB-lite"/>
    </source>
</evidence>
<dbReference type="AlphaFoldDB" id="A0A1I8ITK1"/>
<name>A0A1I8ITK1_9PLAT</name>
<evidence type="ECO:0000313" key="3">
    <source>
        <dbReference type="WBParaSite" id="maker-uti_cns_0016396-snap-gene-0.2-mRNA-1"/>
    </source>
</evidence>
<feature type="compositionally biased region" description="Polar residues" evidence="1">
    <location>
        <begin position="63"/>
        <end position="72"/>
    </location>
</feature>
<dbReference type="WBParaSite" id="maker-uti_cns_0016396-snap-gene-0.2-mRNA-1">
    <property type="protein sequence ID" value="maker-uti_cns_0016396-snap-gene-0.2-mRNA-1"/>
    <property type="gene ID" value="maker-uti_cns_0016396-snap-gene-0.2"/>
</dbReference>
<dbReference type="Gene3D" id="1.25.10.10">
    <property type="entry name" value="Leucine-rich Repeat Variant"/>
    <property type="match status" value="1"/>
</dbReference>
<dbReference type="InterPro" id="IPR011989">
    <property type="entry name" value="ARM-like"/>
</dbReference>
<protein>
    <submittedName>
        <fullName evidence="3">Importin N-terminal domain-containing protein</fullName>
    </submittedName>
</protein>
<dbReference type="Proteomes" id="UP000095280">
    <property type="component" value="Unplaced"/>
</dbReference>
<accession>A0A1I8ITK1</accession>
<keyword evidence="2" id="KW-1185">Reference proteome</keyword>